<dbReference type="Proteomes" id="UP000254879">
    <property type="component" value="Unassembled WGS sequence"/>
</dbReference>
<organism evidence="1 2">
    <name type="scientific">Listeria grayi</name>
    <name type="common">Listeria murrayi</name>
    <dbReference type="NCBI Taxonomy" id="1641"/>
    <lineage>
        <taxon>Bacteria</taxon>
        <taxon>Bacillati</taxon>
        <taxon>Bacillota</taxon>
        <taxon>Bacilli</taxon>
        <taxon>Bacillales</taxon>
        <taxon>Listeriaceae</taxon>
        <taxon>Listeria</taxon>
    </lineage>
</organism>
<accession>A0A378M9V7</accession>
<name>A0A378M9V7_LISGR</name>
<evidence type="ECO:0000313" key="2">
    <source>
        <dbReference type="Proteomes" id="UP000254879"/>
    </source>
</evidence>
<sequence length="119" mass="13821">MTSVIIILLVAAVLFFILSFFQKNENKHIDDKIDEIAGQWMFENFELRKRVTDLEKALKLESQEEIIPDKTPITPSVRELLKKQVITLYTSGVIASEIAEQSELSKQEVDEIIEEYLRH</sequence>
<proteinExistence type="predicted"/>
<evidence type="ECO:0000313" key="1">
    <source>
        <dbReference type="EMBL" id="STY43111.1"/>
    </source>
</evidence>
<dbReference type="EMBL" id="UGPG01000001">
    <property type="protein sequence ID" value="STY43111.1"/>
    <property type="molecule type" value="Genomic_DNA"/>
</dbReference>
<reference evidence="1 2" key="1">
    <citation type="submission" date="2018-06" db="EMBL/GenBank/DDBJ databases">
        <authorList>
            <consortium name="Pathogen Informatics"/>
            <person name="Doyle S."/>
        </authorList>
    </citation>
    <scope>NUCLEOTIDE SEQUENCE [LARGE SCALE GENOMIC DNA]</scope>
    <source>
        <strain evidence="2">NCTC 10815</strain>
    </source>
</reference>
<gene>
    <name evidence="1" type="ORF">NCTC10815_00395</name>
</gene>
<dbReference type="RefSeq" id="WP_003756077.1">
    <property type="nucleotide sequence ID" value="NZ_CABKNG010000001.1"/>
</dbReference>
<protein>
    <submittedName>
        <fullName evidence="1">Uncharacterized protein</fullName>
    </submittedName>
</protein>
<dbReference type="OrthoDB" id="2365025at2"/>
<dbReference type="AlphaFoldDB" id="A0A378M9V7"/>